<keyword evidence="3" id="KW-0812">Transmembrane</keyword>
<feature type="transmembrane region" description="Helical" evidence="3">
    <location>
        <begin position="328"/>
        <end position="346"/>
    </location>
</feature>
<feature type="coiled-coil region" evidence="1">
    <location>
        <begin position="92"/>
        <end position="126"/>
    </location>
</feature>
<evidence type="ECO:0000256" key="3">
    <source>
        <dbReference type="SAM" id="Phobius"/>
    </source>
</evidence>
<dbReference type="Proteomes" id="UP000265703">
    <property type="component" value="Unassembled WGS sequence"/>
</dbReference>
<accession>A0A397TDM8</accession>
<dbReference type="Pfam" id="PF06772">
    <property type="entry name" value="LtrA"/>
    <property type="match status" value="1"/>
</dbReference>
<feature type="transmembrane region" description="Helical" evidence="3">
    <location>
        <begin position="465"/>
        <end position="485"/>
    </location>
</feature>
<feature type="transmembrane region" description="Helical" evidence="3">
    <location>
        <begin position="574"/>
        <end position="592"/>
    </location>
</feature>
<protein>
    <submittedName>
        <fullName evidence="4">Bacterial low temperature requirement A protein</fullName>
    </submittedName>
</protein>
<evidence type="ECO:0000313" key="4">
    <source>
        <dbReference type="EMBL" id="RIA96032.1"/>
    </source>
</evidence>
<dbReference type="InterPro" id="IPR010640">
    <property type="entry name" value="Low_temperature_requirement_A"/>
</dbReference>
<dbReference type="PANTHER" id="PTHR36840">
    <property type="entry name" value="BLL5714 PROTEIN"/>
    <property type="match status" value="1"/>
</dbReference>
<reference evidence="4 5" key="1">
    <citation type="submission" date="2018-06" db="EMBL/GenBank/DDBJ databases">
        <title>Comparative genomics reveals the genomic features of Rhizophagus irregularis, R. cerebriforme, R. diaphanum and Gigaspora rosea, and their symbiotic lifestyle signature.</title>
        <authorList>
            <person name="Morin E."/>
            <person name="San Clemente H."/>
            <person name="Chen E.C.H."/>
            <person name="De La Providencia I."/>
            <person name="Hainaut M."/>
            <person name="Kuo A."/>
            <person name="Kohler A."/>
            <person name="Murat C."/>
            <person name="Tang N."/>
            <person name="Roy S."/>
            <person name="Loubradou J."/>
            <person name="Henrissat B."/>
            <person name="Grigoriev I.V."/>
            <person name="Corradi N."/>
            <person name="Roux C."/>
            <person name="Martin F.M."/>
        </authorList>
    </citation>
    <scope>NUCLEOTIDE SEQUENCE [LARGE SCALE GENOMIC DNA]</scope>
    <source>
        <strain evidence="4 5">DAOM 227022</strain>
    </source>
</reference>
<feature type="transmembrane region" description="Helical" evidence="3">
    <location>
        <begin position="294"/>
        <end position="316"/>
    </location>
</feature>
<dbReference type="EMBL" id="QKYT01000052">
    <property type="protein sequence ID" value="RIA96032.1"/>
    <property type="molecule type" value="Genomic_DNA"/>
</dbReference>
<dbReference type="OrthoDB" id="191995at2759"/>
<keyword evidence="3" id="KW-0472">Membrane</keyword>
<keyword evidence="1" id="KW-0175">Coiled coil</keyword>
<dbReference type="STRING" id="658196.A0A397TDM8"/>
<feature type="region of interest" description="Disordered" evidence="2">
    <location>
        <begin position="27"/>
        <end position="47"/>
    </location>
</feature>
<comment type="caution">
    <text evidence="4">The sequence shown here is derived from an EMBL/GenBank/DDBJ whole genome shotgun (WGS) entry which is preliminary data.</text>
</comment>
<feature type="transmembrane region" description="Helical" evidence="3">
    <location>
        <begin position="613"/>
        <end position="628"/>
    </location>
</feature>
<feature type="transmembrane region" description="Helical" evidence="3">
    <location>
        <begin position="268"/>
        <end position="288"/>
    </location>
</feature>
<feature type="transmembrane region" description="Helical" evidence="3">
    <location>
        <begin position="352"/>
        <end position="371"/>
    </location>
</feature>
<proteinExistence type="predicted"/>
<sequence length="747" mass="85758">MTEPKKSDGDNIEKIVETTSINVIENDESVGDTTKKIEKDESDNNNDEQKCIEFSKKLQVGGKNILVVNSEDYVLSGDSAPSCCIIGSPEHVAALKSKIDELKIDLTKVQEERAQMEAAAQTKSEQVAQQLDRLASELKELGHGSEDSEQTIHATVHTFGVLRKLEIIADEDDEFDYNRLWRIPRVRQYWHLDTLHREAGERASSYTELFWDLIFVAVVQNLGHILVEDVSFETVQRFIITFYPVFRIWLDVHNYLNVYSSKDILEKFLLLWEMCLLIVMGTHTSNIFQGTSAIFIISYVVARLTFFLQYFLLASWIPMFRISLTNSAWGIFIPCVLWIIAIFTPSNKTIPLLWSAIVFEVFWTAFVPVYYRYRAKKQAKIQESDLDFKKVDTATSITPHKAMRIRGTEFQWKWNELFSLFRFAEYRPAINIEHWSERYGVFAIICLGEGIFGIVYSSLNPKLDAQLAKAILALFIAYNLHWIYFDVDASRQFQHALRRHVITGVLFGLAHLPLNMALIAFGSSLRILIQLRDFPGAESIPLPDVHGLDGGGGEEVKRALPASADSTSEFPASLRWLFCVSLAISIYCMATIGMLHKGLDSVTYLRIRKEYRIALRIIVATIILLLPLSEVNSFNLVLITSMLSLILVLVETYGRLIRNQPLFGKCDDDIICDEGRRYVRWRWGLSNRNWTTGKLRRRKKTNGEIIEEKIDDNDDNDIVEEEINIVMTKKENDYEYKDESCHMPCTN</sequence>
<organism evidence="4 5">
    <name type="scientific">Glomus cerebriforme</name>
    <dbReference type="NCBI Taxonomy" id="658196"/>
    <lineage>
        <taxon>Eukaryota</taxon>
        <taxon>Fungi</taxon>
        <taxon>Fungi incertae sedis</taxon>
        <taxon>Mucoromycota</taxon>
        <taxon>Glomeromycotina</taxon>
        <taxon>Glomeromycetes</taxon>
        <taxon>Glomerales</taxon>
        <taxon>Glomeraceae</taxon>
        <taxon>Glomus</taxon>
    </lineage>
</organism>
<evidence type="ECO:0000256" key="2">
    <source>
        <dbReference type="SAM" id="MobiDB-lite"/>
    </source>
</evidence>
<feature type="transmembrane region" description="Helical" evidence="3">
    <location>
        <begin position="505"/>
        <end position="529"/>
    </location>
</feature>
<name>A0A397TDM8_9GLOM</name>
<evidence type="ECO:0000313" key="5">
    <source>
        <dbReference type="Proteomes" id="UP000265703"/>
    </source>
</evidence>
<dbReference type="PANTHER" id="PTHR36840:SF1">
    <property type="entry name" value="BLL5714 PROTEIN"/>
    <property type="match status" value="1"/>
</dbReference>
<gene>
    <name evidence="4" type="ORF">C1645_756206</name>
</gene>
<keyword evidence="5" id="KW-1185">Reference proteome</keyword>
<dbReference type="AlphaFoldDB" id="A0A397TDM8"/>
<keyword evidence="3" id="KW-1133">Transmembrane helix</keyword>
<feature type="transmembrane region" description="Helical" evidence="3">
    <location>
        <begin position="439"/>
        <end position="459"/>
    </location>
</feature>
<evidence type="ECO:0000256" key="1">
    <source>
        <dbReference type="SAM" id="Coils"/>
    </source>
</evidence>